<dbReference type="EMBL" id="CP006764">
    <property type="protein sequence ID" value="AIT60042.1"/>
    <property type="molecule type" value="Genomic_DNA"/>
</dbReference>
<dbReference type="eggNOG" id="COG1192">
    <property type="taxonomic scope" value="Bacteria"/>
</dbReference>
<dbReference type="Pfam" id="PF01656">
    <property type="entry name" value="CbiA"/>
    <property type="match status" value="1"/>
</dbReference>
<dbReference type="STRING" id="558173.CDOO_01045"/>
<gene>
    <name evidence="2" type="ORF">CDOO_01045</name>
</gene>
<dbReference type="AlphaFoldDB" id="A0A097ID34"/>
<evidence type="ECO:0000313" key="3">
    <source>
        <dbReference type="Proteomes" id="UP000029914"/>
    </source>
</evidence>
<dbReference type="InterPro" id="IPR002586">
    <property type="entry name" value="CobQ/CobB/MinD/ParA_Nub-bd_dom"/>
</dbReference>
<dbReference type="Gene3D" id="3.40.50.300">
    <property type="entry name" value="P-loop containing nucleotide triphosphate hydrolases"/>
    <property type="match status" value="1"/>
</dbReference>
<keyword evidence="3" id="KW-1185">Reference proteome</keyword>
<dbReference type="HOGENOM" id="CLU_037612_5_1_11"/>
<dbReference type="PANTHER" id="PTHR13696:SF96">
    <property type="entry name" value="COBQ_COBB_MIND_PARA NUCLEOTIDE BINDING DOMAIN-CONTAINING PROTEIN"/>
    <property type="match status" value="1"/>
</dbReference>
<reference evidence="2 3" key="1">
    <citation type="submission" date="2013-09" db="EMBL/GenBank/DDBJ databases">
        <title>Complete genome sequence of Corynebacterium doosanense CAU 212(T) (=DSM 45436(T)), isolated from activated sludge.</title>
        <authorList>
            <person name="Schaffert L."/>
            <person name="Albersmeier A."/>
            <person name="Kalinowski J."/>
            <person name="Ruckert C."/>
        </authorList>
    </citation>
    <scope>NUCLEOTIDE SEQUENCE [LARGE SCALE GENOMIC DNA]</scope>
    <source>
        <strain evidence="2 3">CAU 212</strain>
    </source>
</reference>
<dbReference type="KEGG" id="cdo:CDOO_01045"/>
<accession>A0A097ID34</accession>
<dbReference type="PIRSF" id="PIRSF009320">
    <property type="entry name" value="Nuc_binding_HP_1000"/>
    <property type="match status" value="1"/>
</dbReference>
<dbReference type="InterPro" id="IPR027417">
    <property type="entry name" value="P-loop_NTPase"/>
</dbReference>
<name>A0A097ID34_9CORY</name>
<feature type="domain" description="CobQ/CobB/MinD/ParA nucleotide binding" evidence="1">
    <location>
        <begin position="3"/>
        <end position="170"/>
    </location>
</feature>
<dbReference type="InterPro" id="IPR050678">
    <property type="entry name" value="DNA_Partitioning_ATPase"/>
</dbReference>
<protein>
    <submittedName>
        <fullName evidence="2">Plasmid partitioning protein ParA</fullName>
    </submittedName>
</protein>
<dbReference type="RefSeq" id="WP_038573165.1">
    <property type="nucleotide sequence ID" value="NZ_CP006764.1"/>
</dbReference>
<dbReference type="PANTHER" id="PTHR13696">
    <property type="entry name" value="P-LOOP CONTAINING NUCLEOSIDE TRIPHOSPHATE HYDROLASE"/>
    <property type="match status" value="1"/>
</dbReference>
<organism evidence="2 3">
    <name type="scientific">Corynebacterium doosanense CAU 212 = DSM 45436</name>
    <dbReference type="NCBI Taxonomy" id="558173"/>
    <lineage>
        <taxon>Bacteria</taxon>
        <taxon>Bacillati</taxon>
        <taxon>Actinomycetota</taxon>
        <taxon>Actinomycetes</taxon>
        <taxon>Mycobacteriales</taxon>
        <taxon>Corynebacteriaceae</taxon>
        <taxon>Corynebacterium</taxon>
    </lineage>
</organism>
<dbReference type="SUPFAM" id="SSF52540">
    <property type="entry name" value="P-loop containing nucleoside triphosphate hydrolases"/>
    <property type="match status" value="1"/>
</dbReference>
<dbReference type="Proteomes" id="UP000029914">
    <property type="component" value="Chromosome"/>
</dbReference>
<proteinExistence type="predicted"/>
<evidence type="ECO:0000313" key="2">
    <source>
        <dbReference type="EMBL" id="AIT60042.1"/>
    </source>
</evidence>
<dbReference type="CDD" id="cd02042">
    <property type="entry name" value="ParAB_family"/>
    <property type="match status" value="1"/>
</dbReference>
<evidence type="ECO:0000259" key="1">
    <source>
        <dbReference type="Pfam" id="PF01656"/>
    </source>
</evidence>
<sequence length="195" mass="20745">MIIGVVNGKGGVGKTTTSIYLGQAFSNLGYDVTVIDLDLQGSASDWADRAEASGTPLPFPVDVSNLKRLPRLVAGIDKDAIVILDTPPGDARSIDAAIEVSDFVIVPTQASGIEVARVWETLPSLSGIPFGVLITAARLGTRNLDDVREVFKDQEIPLFDGCIPMRESIRDAFGTSPAKTEGYESVAKEILEALQ</sequence>